<feature type="region of interest" description="Disordered" evidence="1">
    <location>
        <begin position="23"/>
        <end position="63"/>
    </location>
</feature>
<feature type="region of interest" description="Disordered" evidence="1">
    <location>
        <begin position="212"/>
        <end position="242"/>
    </location>
</feature>
<feature type="region of interest" description="Disordered" evidence="1">
    <location>
        <begin position="164"/>
        <end position="189"/>
    </location>
</feature>
<keyword evidence="3" id="KW-1185">Reference proteome</keyword>
<dbReference type="Proteomes" id="UP000801428">
    <property type="component" value="Unassembled WGS sequence"/>
</dbReference>
<organism evidence="2 3">
    <name type="scientific">Curvularia kusanoi</name>
    <name type="common">Cochliobolus kusanoi</name>
    <dbReference type="NCBI Taxonomy" id="90978"/>
    <lineage>
        <taxon>Eukaryota</taxon>
        <taxon>Fungi</taxon>
        <taxon>Dikarya</taxon>
        <taxon>Ascomycota</taxon>
        <taxon>Pezizomycotina</taxon>
        <taxon>Dothideomycetes</taxon>
        <taxon>Pleosporomycetidae</taxon>
        <taxon>Pleosporales</taxon>
        <taxon>Pleosporineae</taxon>
        <taxon>Pleosporaceae</taxon>
        <taxon>Curvularia</taxon>
    </lineage>
</organism>
<evidence type="ECO:0000313" key="3">
    <source>
        <dbReference type="Proteomes" id="UP000801428"/>
    </source>
</evidence>
<feature type="compositionally biased region" description="Low complexity" evidence="1">
    <location>
        <begin position="172"/>
        <end position="185"/>
    </location>
</feature>
<protein>
    <submittedName>
        <fullName evidence="2">Uncharacterized protein</fullName>
    </submittedName>
</protein>
<dbReference type="OrthoDB" id="3777003at2759"/>
<dbReference type="EMBL" id="SWKU01000004">
    <property type="protein sequence ID" value="KAF3007666.1"/>
    <property type="molecule type" value="Genomic_DNA"/>
</dbReference>
<evidence type="ECO:0000256" key="1">
    <source>
        <dbReference type="SAM" id="MobiDB-lite"/>
    </source>
</evidence>
<reference evidence="2" key="1">
    <citation type="submission" date="2019-04" db="EMBL/GenBank/DDBJ databases">
        <title>Sequencing of skin fungus with MAO and IRED activity.</title>
        <authorList>
            <person name="Marsaioli A.J."/>
            <person name="Bonatto J.M.C."/>
            <person name="Reis Junior O."/>
        </authorList>
    </citation>
    <scope>NUCLEOTIDE SEQUENCE</scope>
    <source>
        <strain evidence="2">30M1</strain>
    </source>
</reference>
<sequence>MIFGGLEIVAGGYFAHKYYKNKNDKKRQEDEAQYRRNHTFPSNAPSSCYPHPQFQHQEQLPHYQRPQYVAAPQKHACYAPTQSLSQGQRPQQQLRPQTNHAQSFNIPRRPVPERKPEIIIQPGLQRADSMATLSRMPIANGYRPSDQTGPMTSHQGQTESLLPVQQSPYGNSAFSASSPAFGATPTSPPIRYVMAPERRETYHTAENSWEAFEGGNHRVSAYAPTEASTQLGEHDPPPPYLP</sequence>
<feature type="compositionally biased region" description="Low complexity" evidence="1">
    <location>
        <begin position="82"/>
        <end position="97"/>
    </location>
</feature>
<dbReference type="AlphaFoldDB" id="A0A9P4TL80"/>
<evidence type="ECO:0000313" key="2">
    <source>
        <dbReference type="EMBL" id="KAF3007666.1"/>
    </source>
</evidence>
<proteinExistence type="predicted"/>
<accession>A0A9P4TL80</accession>
<comment type="caution">
    <text evidence="2">The sequence shown here is derived from an EMBL/GenBank/DDBJ whole genome shotgun (WGS) entry which is preliminary data.</text>
</comment>
<gene>
    <name evidence="2" type="ORF">E8E13_009011</name>
</gene>
<name>A0A9P4TL80_CURKU</name>
<feature type="region of interest" description="Disordered" evidence="1">
    <location>
        <begin position="81"/>
        <end position="110"/>
    </location>
</feature>